<comment type="caution">
    <text evidence="1">The sequence shown here is derived from an EMBL/GenBank/DDBJ whole genome shotgun (WGS) entry which is preliminary data.</text>
</comment>
<dbReference type="Proteomes" id="UP000215914">
    <property type="component" value="Unassembled WGS sequence"/>
</dbReference>
<dbReference type="Gramene" id="mRNA:HanXRQr2_Chr06g0241731">
    <property type="protein sequence ID" value="mRNA:HanXRQr2_Chr06g0241731"/>
    <property type="gene ID" value="HanXRQr2_Chr06g0241731"/>
</dbReference>
<dbReference type="EMBL" id="MNCJ02000321">
    <property type="protein sequence ID" value="KAF5800881.1"/>
    <property type="molecule type" value="Genomic_DNA"/>
</dbReference>
<evidence type="ECO:0000313" key="2">
    <source>
        <dbReference type="Proteomes" id="UP000215914"/>
    </source>
</evidence>
<proteinExistence type="predicted"/>
<name>A0A9K3IQU6_HELAN</name>
<organism evidence="1 2">
    <name type="scientific">Helianthus annuus</name>
    <name type="common">Common sunflower</name>
    <dbReference type="NCBI Taxonomy" id="4232"/>
    <lineage>
        <taxon>Eukaryota</taxon>
        <taxon>Viridiplantae</taxon>
        <taxon>Streptophyta</taxon>
        <taxon>Embryophyta</taxon>
        <taxon>Tracheophyta</taxon>
        <taxon>Spermatophyta</taxon>
        <taxon>Magnoliopsida</taxon>
        <taxon>eudicotyledons</taxon>
        <taxon>Gunneridae</taxon>
        <taxon>Pentapetalae</taxon>
        <taxon>asterids</taxon>
        <taxon>campanulids</taxon>
        <taxon>Asterales</taxon>
        <taxon>Asteraceae</taxon>
        <taxon>Asteroideae</taxon>
        <taxon>Heliantheae alliance</taxon>
        <taxon>Heliantheae</taxon>
        <taxon>Helianthus</taxon>
    </lineage>
</organism>
<reference evidence="1" key="1">
    <citation type="journal article" date="2017" name="Nature">
        <title>The sunflower genome provides insights into oil metabolism, flowering and Asterid evolution.</title>
        <authorList>
            <person name="Badouin H."/>
            <person name="Gouzy J."/>
            <person name="Grassa C.J."/>
            <person name="Murat F."/>
            <person name="Staton S.E."/>
            <person name="Cottret L."/>
            <person name="Lelandais-Briere C."/>
            <person name="Owens G.L."/>
            <person name="Carrere S."/>
            <person name="Mayjonade B."/>
            <person name="Legrand L."/>
            <person name="Gill N."/>
            <person name="Kane N.C."/>
            <person name="Bowers J.E."/>
            <person name="Hubner S."/>
            <person name="Bellec A."/>
            <person name="Berard A."/>
            <person name="Berges H."/>
            <person name="Blanchet N."/>
            <person name="Boniface M.C."/>
            <person name="Brunel D."/>
            <person name="Catrice O."/>
            <person name="Chaidir N."/>
            <person name="Claudel C."/>
            <person name="Donnadieu C."/>
            <person name="Faraut T."/>
            <person name="Fievet G."/>
            <person name="Helmstetter N."/>
            <person name="King M."/>
            <person name="Knapp S.J."/>
            <person name="Lai Z."/>
            <person name="Le Paslier M.C."/>
            <person name="Lippi Y."/>
            <person name="Lorenzon L."/>
            <person name="Mandel J.R."/>
            <person name="Marage G."/>
            <person name="Marchand G."/>
            <person name="Marquand E."/>
            <person name="Bret-Mestries E."/>
            <person name="Morien E."/>
            <person name="Nambeesan S."/>
            <person name="Nguyen T."/>
            <person name="Pegot-Espagnet P."/>
            <person name="Pouilly N."/>
            <person name="Raftis F."/>
            <person name="Sallet E."/>
            <person name="Schiex T."/>
            <person name="Thomas J."/>
            <person name="Vandecasteele C."/>
            <person name="Vares D."/>
            <person name="Vear F."/>
            <person name="Vautrin S."/>
            <person name="Crespi M."/>
            <person name="Mangin B."/>
            <person name="Burke J.M."/>
            <person name="Salse J."/>
            <person name="Munos S."/>
            <person name="Vincourt P."/>
            <person name="Rieseberg L.H."/>
            <person name="Langlade N.B."/>
        </authorList>
    </citation>
    <scope>NUCLEOTIDE SEQUENCE</scope>
    <source>
        <tissue evidence="1">Leaves</tissue>
    </source>
</reference>
<evidence type="ECO:0000313" key="1">
    <source>
        <dbReference type="EMBL" id="KAF5800881.1"/>
    </source>
</evidence>
<dbReference type="AlphaFoldDB" id="A0A9K3IQU6"/>
<gene>
    <name evidence="1" type="ORF">HanXRQr2_Chr06g0241731</name>
</gene>
<keyword evidence="2" id="KW-1185">Reference proteome</keyword>
<reference evidence="1" key="2">
    <citation type="submission" date="2020-06" db="EMBL/GenBank/DDBJ databases">
        <title>Helianthus annuus Genome sequencing and assembly Release 2.</title>
        <authorList>
            <person name="Gouzy J."/>
            <person name="Langlade N."/>
            <person name="Munos S."/>
        </authorList>
    </citation>
    <scope>NUCLEOTIDE SEQUENCE</scope>
    <source>
        <tissue evidence="1">Leaves</tissue>
    </source>
</reference>
<accession>A0A9K3IQU6</accession>
<sequence>MMMAVVVRHGYSTRRGGGVATTLIPSDSEDTRRRWWPPPELPSSSNLVLVLRFRFQILFGTASGVTDQIQERSTVNPVKISSFGCRFSGLFGLRFGSSSFVTVFARVVIRSSFESRSTVRVIFQFGCWFGQLQSTPDQSQMLVWFEFRSTQPWFGSTTVKERPGQNNGFF</sequence>
<protein>
    <submittedName>
        <fullName evidence="1">Uncharacterized protein</fullName>
    </submittedName>
</protein>